<feature type="compositionally biased region" description="Pro residues" evidence="1">
    <location>
        <begin position="12"/>
        <end position="23"/>
    </location>
</feature>
<name>A0A392SC68_9FABA</name>
<sequence length="91" mass="9909">PSIARFTLSPPFAYPPSSPPPLPGSSRNNSFNNAIAARSKAEVFNRKNTTNRFTSIAYVLAYITSTSLGSRYVSWLISYSSKTTWKGSIGS</sequence>
<accession>A0A392SC68</accession>
<evidence type="ECO:0000313" key="2">
    <source>
        <dbReference type="EMBL" id="MCI46027.1"/>
    </source>
</evidence>
<evidence type="ECO:0000313" key="3">
    <source>
        <dbReference type="Proteomes" id="UP000265520"/>
    </source>
</evidence>
<dbReference type="Proteomes" id="UP000265520">
    <property type="component" value="Unassembled WGS sequence"/>
</dbReference>
<feature type="non-terminal residue" evidence="2">
    <location>
        <position position="1"/>
    </location>
</feature>
<comment type="caution">
    <text evidence="2">The sequence shown here is derived from an EMBL/GenBank/DDBJ whole genome shotgun (WGS) entry which is preliminary data.</text>
</comment>
<organism evidence="2 3">
    <name type="scientific">Trifolium medium</name>
    <dbReference type="NCBI Taxonomy" id="97028"/>
    <lineage>
        <taxon>Eukaryota</taxon>
        <taxon>Viridiplantae</taxon>
        <taxon>Streptophyta</taxon>
        <taxon>Embryophyta</taxon>
        <taxon>Tracheophyta</taxon>
        <taxon>Spermatophyta</taxon>
        <taxon>Magnoliopsida</taxon>
        <taxon>eudicotyledons</taxon>
        <taxon>Gunneridae</taxon>
        <taxon>Pentapetalae</taxon>
        <taxon>rosids</taxon>
        <taxon>fabids</taxon>
        <taxon>Fabales</taxon>
        <taxon>Fabaceae</taxon>
        <taxon>Papilionoideae</taxon>
        <taxon>50 kb inversion clade</taxon>
        <taxon>NPAAA clade</taxon>
        <taxon>Hologalegina</taxon>
        <taxon>IRL clade</taxon>
        <taxon>Trifolieae</taxon>
        <taxon>Trifolium</taxon>
    </lineage>
</organism>
<evidence type="ECO:0000256" key="1">
    <source>
        <dbReference type="SAM" id="MobiDB-lite"/>
    </source>
</evidence>
<keyword evidence="3" id="KW-1185">Reference proteome</keyword>
<reference evidence="2 3" key="1">
    <citation type="journal article" date="2018" name="Front. Plant Sci.">
        <title>Red Clover (Trifolium pratense) and Zigzag Clover (T. medium) - A Picture of Genomic Similarities and Differences.</title>
        <authorList>
            <person name="Dluhosova J."/>
            <person name="Istvanek J."/>
            <person name="Nedelnik J."/>
            <person name="Repkova J."/>
        </authorList>
    </citation>
    <scope>NUCLEOTIDE SEQUENCE [LARGE SCALE GENOMIC DNA]</scope>
    <source>
        <strain evidence="3">cv. 10/8</strain>
        <tissue evidence="2">Leaf</tissue>
    </source>
</reference>
<proteinExistence type="predicted"/>
<dbReference type="AlphaFoldDB" id="A0A392SC68"/>
<feature type="region of interest" description="Disordered" evidence="1">
    <location>
        <begin position="1"/>
        <end position="31"/>
    </location>
</feature>
<dbReference type="EMBL" id="LXQA010351865">
    <property type="protein sequence ID" value="MCI46027.1"/>
    <property type="molecule type" value="Genomic_DNA"/>
</dbReference>
<protein>
    <submittedName>
        <fullName evidence="2">Uncharacterized protein</fullName>
    </submittedName>
</protein>